<dbReference type="Proteomes" id="UP000033725">
    <property type="component" value="Unassembled WGS sequence"/>
</dbReference>
<evidence type="ECO:0000256" key="5">
    <source>
        <dbReference type="ARBA" id="ARBA00022989"/>
    </source>
</evidence>
<name>A0A0F0L045_9MICO</name>
<feature type="region of interest" description="Disordered" evidence="8">
    <location>
        <begin position="84"/>
        <end position="110"/>
    </location>
</feature>
<comment type="subcellular location">
    <subcellularLocation>
        <location evidence="1">Membrane</location>
        <topology evidence="1">Single-pass membrane protein</topology>
    </subcellularLocation>
</comment>
<sequence length="156" mass="16868">MYFGLTIEKLLLIALLVALIIGPERLPAYAESVRKWIREGRDLVRNLADRAKGELGSDFDDVDWRSLDPRQYDPRRIIRAALLEADSPTTRPSSDLQSAASGRLRPALPAAMMPKNSRSAAIPVLDVTVPDQGIASDAAGAAAESDDPETSTGGRE</sequence>
<comment type="caution">
    <text evidence="9">The sequence shown here is derived from an EMBL/GenBank/DDBJ whole genome shotgun (WGS) entry which is preliminary data.</text>
</comment>
<protein>
    <submittedName>
        <fullName evidence="9">Sec-independent protein translocase protein TatB</fullName>
    </submittedName>
</protein>
<keyword evidence="6" id="KW-0811">Translocation</keyword>
<accession>A0A0F0L045</accession>
<evidence type="ECO:0000256" key="3">
    <source>
        <dbReference type="ARBA" id="ARBA00022692"/>
    </source>
</evidence>
<evidence type="ECO:0000256" key="4">
    <source>
        <dbReference type="ARBA" id="ARBA00022927"/>
    </source>
</evidence>
<dbReference type="InterPro" id="IPR003369">
    <property type="entry name" value="TatA/B/E"/>
</dbReference>
<dbReference type="EMBL" id="JYIV01000010">
    <property type="protein sequence ID" value="KJL26527.1"/>
    <property type="molecule type" value="Genomic_DNA"/>
</dbReference>
<keyword evidence="7" id="KW-0472">Membrane</keyword>
<evidence type="ECO:0000256" key="1">
    <source>
        <dbReference type="ARBA" id="ARBA00004167"/>
    </source>
</evidence>
<feature type="region of interest" description="Disordered" evidence="8">
    <location>
        <begin position="135"/>
        <end position="156"/>
    </location>
</feature>
<evidence type="ECO:0000256" key="2">
    <source>
        <dbReference type="ARBA" id="ARBA00022448"/>
    </source>
</evidence>
<keyword evidence="3" id="KW-0812">Transmembrane</keyword>
<evidence type="ECO:0000313" key="9">
    <source>
        <dbReference type="EMBL" id="KJL26527.1"/>
    </source>
</evidence>
<reference evidence="9 10" key="1">
    <citation type="submission" date="2015-02" db="EMBL/GenBank/DDBJ databases">
        <title>Draft genome sequences of ten Microbacterium spp. with emphasis on heavy metal contaminated environments.</title>
        <authorList>
            <person name="Corretto E."/>
        </authorList>
    </citation>
    <scope>NUCLEOTIDE SEQUENCE [LARGE SCALE GENOMIC DNA]</scope>
    <source>
        <strain evidence="9 10">BEL163</strain>
    </source>
</reference>
<keyword evidence="4" id="KW-0653">Protein transport</keyword>
<dbReference type="AlphaFoldDB" id="A0A0F0L045"/>
<evidence type="ECO:0000256" key="6">
    <source>
        <dbReference type="ARBA" id="ARBA00023010"/>
    </source>
</evidence>
<dbReference type="OrthoDB" id="3267321at2"/>
<dbReference type="RefSeq" id="WP_156149052.1">
    <property type="nucleotide sequence ID" value="NZ_JYIV01000010.1"/>
</dbReference>
<evidence type="ECO:0000256" key="8">
    <source>
        <dbReference type="SAM" id="MobiDB-lite"/>
    </source>
</evidence>
<keyword evidence="2" id="KW-0813">Transport</keyword>
<dbReference type="Gene3D" id="1.20.5.3310">
    <property type="match status" value="1"/>
</dbReference>
<evidence type="ECO:0000313" key="10">
    <source>
        <dbReference type="Proteomes" id="UP000033725"/>
    </source>
</evidence>
<dbReference type="Pfam" id="PF02416">
    <property type="entry name" value="TatA_B_E"/>
    <property type="match status" value="1"/>
</dbReference>
<evidence type="ECO:0000256" key="7">
    <source>
        <dbReference type="ARBA" id="ARBA00023136"/>
    </source>
</evidence>
<organism evidence="9 10">
    <name type="scientific">Microbacterium oxydans</name>
    <dbReference type="NCBI Taxonomy" id="82380"/>
    <lineage>
        <taxon>Bacteria</taxon>
        <taxon>Bacillati</taxon>
        <taxon>Actinomycetota</taxon>
        <taxon>Actinomycetes</taxon>
        <taxon>Micrococcales</taxon>
        <taxon>Microbacteriaceae</taxon>
        <taxon>Microbacterium</taxon>
    </lineage>
</organism>
<gene>
    <name evidence="9" type="primary">tatB_1</name>
    <name evidence="9" type="ORF">RN51_00170</name>
</gene>
<feature type="compositionally biased region" description="Polar residues" evidence="8">
    <location>
        <begin position="87"/>
        <end position="100"/>
    </location>
</feature>
<dbReference type="PRINTS" id="PR01506">
    <property type="entry name" value="TATBPROTEIN"/>
</dbReference>
<proteinExistence type="predicted"/>
<dbReference type="PATRIC" id="fig|82380.10.peg.170"/>
<keyword evidence="5" id="KW-1133">Transmembrane helix</keyword>